<dbReference type="Pfam" id="PF06258">
    <property type="entry name" value="Mito_fiss_Elm1"/>
    <property type="match status" value="1"/>
</dbReference>
<comment type="caution">
    <text evidence="1">The sequence shown here is derived from an EMBL/GenBank/DDBJ whole genome shotgun (WGS) entry which is preliminary data.</text>
</comment>
<dbReference type="PANTHER" id="PTHR33986:SF15">
    <property type="entry name" value="MITOCHONDRIAL FISSION PROTEIN ELM1"/>
    <property type="match status" value="1"/>
</dbReference>
<gene>
    <name evidence="1" type="ORF">F1188_06675</name>
</gene>
<name>A0A5M6IFL2_9PROT</name>
<dbReference type="AlphaFoldDB" id="A0A5M6IFL2"/>
<keyword evidence="2" id="KW-1185">Reference proteome</keyword>
<reference evidence="1 2" key="1">
    <citation type="submission" date="2019-09" db="EMBL/GenBank/DDBJ databases">
        <title>Genome sequence of Roseospira marina, one of the more divergent members of the non-sulfur purple photosynthetic bacterial family, the Rhodospirillaceae.</title>
        <authorList>
            <person name="Meyer T."/>
            <person name="Kyndt J."/>
        </authorList>
    </citation>
    <scope>NUCLEOTIDE SEQUENCE [LARGE SCALE GENOMIC DNA]</scope>
    <source>
        <strain evidence="1 2">DSM 15113</strain>
    </source>
</reference>
<evidence type="ECO:0000313" key="2">
    <source>
        <dbReference type="Proteomes" id="UP000324065"/>
    </source>
</evidence>
<evidence type="ECO:0000313" key="1">
    <source>
        <dbReference type="EMBL" id="KAA5606539.1"/>
    </source>
</evidence>
<accession>A0A5M6IFL2</accession>
<sequence>MTVLWCRPLVPPSGAVLWHDAPEPLYSARAMIHSHPIAPPAPESAPAPTVLALLDGLAGSNSQTRGVVQALGLPARDVAVTYAREWPWARLVGHVRPTPPTAAALLDGPAPALVVSTGRRAGAAARWLKDTLRRRDGGAGPRLLHIQDPRFAHDAFDLIAVPAHDRSLETLRQRDNVLVVTGAPHPLTAARLAEAAEAWRPTVSALPRPWITVLVGGDSGRRRLDAAVATQLAAQASALAARAGGSLLVTTSRRTRPDAVAALRAELSAGPAPHTLYAWTPDPAGNPYLGFLGLADASVVTGDSISMLTEATTTARPLFIFAPAGWARGPHARYHTALIEAGVARPLADDTAWATWQGAAINPAETIAQTARARLKLSETAG</sequence>
<organism evidence="1 2">
    <name type="scientific">Roseospira marina</name>
    <dbReference type="NCBI Taxonomy" id="140057"/>
    <lineage>
        <taxon>Bacteria</taxon>
        <taxon>Pseudomonadati</taxon>
        <taxon>Pseudomonadota</taxon>
        <taxon>Alphaproteobacteria</taxon>
        <taxon>Rhodospirillales</taxon>
        <taxon>Rhodospirillaceae</taxon>
        <taxon>Roseospira</taxon>
    </lineage>
</organism>
<dbReference type="EMBL" id="VWPJ01000004">
    <property type="protein sequence ID" value="KAA5606539.1"/>
    <property type="molecule type" value="Genomic_DNA"/>
</dbReference>
<dbReference type="PANTHER" id="PTHR33986">
    <property type="entry name" value="OS02G0535700 PROTEIN"/>
    <property type="match status" value="1"/>
</dbReference>
<proteinExistence type="predicted"/>
<dbReference type="Proteomes" id="UP000324065">
    <property type="component" value="Unassembled WGS sequence"/>
</dbReference>
<dbReference type="OrthoDB" id="272235at2"/>
<protein>
    <submittedName>
        <fullName evidence="1">Nucleoside-diphosphate sugar epimerase</fullName>
    </submittedName>
</protein>
<dbReference type="InterPro" id="IPR009367">
    <property type="entry name" value="Elm1-like"/>
</dbReference>